<feature type="transmembrane region" description="Helical" evidence="9">
    <location>
        <begin position="126"/>
        <end position="147"/>
    </location>
</feature>
<dbReference type="AlphaFoldDB" id="A0A380TP72"/>
<keyword evidence="12" id="KW-1185">Reference proteome</keyword>
<dbReference type="GO" id="GO:0022857">
    <property type="term" value="F:transmembrane transporter activity"/>
    <property type="evidence" value="ECO:0007669"/>
    <property type="project" value="UniProtKB-UniRule"/>
</dbReference>
<evidence type="ECO:0000256" key="8">
    <source>
        <dbReference type="ARBA" id="ARBA00038436"/>
    </source>
</evidence>
<protein>
    <recommendedName>
        <fullName evidence="9">TRAP transporter small permease protein</fullName>
    </recommendedName>
</protein>
<dbReference type="Pfam" id="PF04290">
    <property type="entry name" value="DctQ"/>
    <property type="match status" value="1"/>
</dbReference>
<comment type="subunit">
    <text evidence="9">The complex comprises the extracytoplasmic solute receptor protein and the two transmembrane proteins.</text>
</comment>
<dbReference type="InterPro" id="IPR055348">
    <property type="entry name" value="DctQ"/>
</dbReference>
<dbReference type="PANTHER" id="PTHR35011:SF2">
    <property type="entry name" value="2,3-DIKETO-L-GULONATE TRAP TRANSPORTER SMALL PERMEASE PROTEIN YIAM"/>
    <property type="match status" value="1"/>
</dbReference>
<evidence type="ECO:0000256" key="9">
    <source>
        <dbReference type="RuleBase" id="RU369079"/>
    </source>
</evidence>
<keyword evidence="7 9" id="KW-0472">Membrane</keyword>
<evidence type="ECO:0000256" key="3">
    <source>
        <dbReference type="ARBA" id="ARBA00022475"/>
    </source>
</evidence>
<keyword evidence="6 9" id="KW-1133">Transmembrane helix</keyword>
<evidence type="ECO:0000259" key="10">
    <source>
        <dbReference type="Pfam" id="PF04290"/>
    </source>
</evidence>
<dbReference type="GO" id="GO:0015740">
    <property type="term" value="P:C4-dicarboxylate transport"/>
    <property type="evidence" value="ECO:0007669"/>
    <property type="project" value="TreeGrafter"/>
</dbReference>
<evidence type="ECO:0000256" key="6">
    <source>
        <dbReference type="ARBA" id="ARBA00022989"/>
    </source>
</evidence>
<evidence type="ECO:0000313" key="12">
    <source>
        <dbReference type="Proteomes" id="UP000254649"/>
    </source>
</evidence>
<keyword evidence="2 9" id="KW-0813">Transport</keyword>
<feature type="transmembrane region" description="Helical" evidence="9">
    <location>
        <begin position="46"/>
        <end position="63"/>
    </location>
</feature>
<keyword evidence="4 9" id="KW-0997">Cell inner membrane</keyword>
<evidence type="ECO:0000256" key="7">
    <source>
        <dbReference type="ARBA" id="ARBA00023136"/>
    </source>
</evidence>
<feature type="domain" description="Tripartite ATP-independent periplasmic transporters DctQ component" evidence="10">
    <location>
        <begin position="22"/>
        <end position="150"/>
    </location>
</feature>
<name>A0A380TP72_9PAST</name>
<evidence type="ECO:0000256" key="5">
    <source>
        <dbReference type="ARBA" id="ARBA00022692"/>
    </source>
</evidence>
<dbReference type="Proteomes" id="UP000254649">
    <property type="component" value="Unassembled WGS sequence"/>
</dbReference>
<feature type="transmembrane region" description="Helical" evidence="9">
    <location>
        <begin position="12"/>
        <end position="34"/>
    </location>
</feature>
<organism evidence="11 12">
    <name type="scientific">[Actinobacillus] rossii</name>
    <dbReference type="NCBI Taxonomy" id="123820"/>
    <lineage>
        <taxon>Bacteria</taxon>
        <taxon>Pseudomonadati</taxon>
        <taxon>Pseudomonadota</taxon>
        <taxon>Gammaproteobacteria</taxon>
        <taxon>Pasteurellales</taxon>
        <taxon>Pasteurellaceae</taxon>
    </lineage>
</organism>
<accession>A0A380TP72</accession>
<dbReference type="PANTHER" id="PTHR35011">
    <property type="entry name" value="2,3-DIKETO-L-GULONATE TRAP TRANSPORTER SMALL PERMEASE PROTEIN YIAM"/>
    <property type="match status" value="1"/>
</dbReference>
<feature type="transmembrane region" description="Helical" evidence="9">
    <location>
        <begin position="84"/>
        <end position="106"/>
    </location>
</feature>
<keyword evidence="5 9" id="KW-0812">Transmembrane</keyword>
<dbReference type="EMBL" id="UFRQ01000003">
    <property type="protein sequence ID" value="SUT88487.1"/>
    <property type="molecule type" value="Genomic_DNA"/>
</dbReference>
<evidence type="ECO:0000313" key="11">
    <source>
        <dbReference type="EMBL" id="SUT88487.1"/>
    </source>
</evidence>
<reference evidence="11 12" key="1">
    <citation type="submission" date="2018-06" db="EMBL/GenBank/DDBJ databases">
        <authorList>
            <consortium name="Pathogen Informatics"/>
            <person name="Doyle S."/>
        </authorList>
    </citation>
    <scope>NUCLEOTIDE SEQUENCE [LARGE SCALE GENOMIC DNA]</scope>
    <source>
        <strain evidence="11 12">NCTC10801</strain>
    </source>
</reference>
<sequence>MKVSNALENTLKMLSILALCSMILLVFFNAILRYFFDSGIAWSEEFARICFVYMIFLGIVLVAKERGHLTVDIVVSALPAGYQVFFFFLADILVLVSLCLITYGAYQLMLLTYSQKMPATEISSSFLYLAAVISSISYFLIVFTNLWKHIKWAIQGGK</sequence>
<evidence type="ECO:0000256" key="1">
    <source>
        <dbReference type="ARBA" id="ARBA00004429"/>
    </source>
</evidence>
<evidence type="ECO:0000256" key="4">
    <source>
        <dbReference type="ARBA" id="ARBA00022519"/>
    </source>
</evidence>
<comment type="subcellular location">
    <subcellularLocation>
        <location evidence="1 9">Cell inner membrane</location>
        <topology evidence="1 9">Multi-pass membrane protein</topology>
    </subcellularLocation>
</comment>
<evidence type="ECO:0000256" key="2">
    <source>
        <dbReference type="ARBA" id="ARBA00022448"/>
    </source>
</evidence>
<comment type="function">
    <text evidence="9">Part of the tripartite ATP-independent periplasmic (TRAP) transport system.</text>
</comment>
<dbReference type="GO" id="GO:0005886">
    <property type="term" value="C:plasma membrane"/>
    <property type="evidence" value="ECO:0007669"/>
    <property type="project" value="UniProtKB-SubCell"/>
</dbReference>
<dbReference type="InterPro" id="IPR007387">
    <property type="entry name" value="TRAP_DctQ"/>
</dbReference>
<proteinExistence type="inferred from homology"/>
<keyword evidence="3" id="KW-1003">Cell membrane</keyword>
<gene>
    <name evidence="11" type="primary">yiaM_1</name>
    <name evidence="11" type="ORF">NCTC10801_00478</name>
</gene>
<comment type="similarity">
    <text evidence="8 9">Belongs to the TRAP transporter small permease family.</text>
</comment>
<dbReference type="OrthoDB" id="9791324at2"/>